<dbReference type="EMBL" id="FMXN01000002">
    <property type="protein sequence ID" value="SDB11092.1"/>
    <property type="molecule type" value="Genomic_DNA"/>
</dbReference>
<feature type="transmembrane region" description="Helical" evidence="6">
    <location>
        <begin position="439"/>
        <end position="459"/>
    </location>
</feature>
<dbReference type="PANTHER" id="PTHR30619:SF1">
    <property type="entry name" value="RECOMBINATION PROTEIN 2"/>
    <property type="match status" value="1"/>
</dbReference>
<proteinExistence type="predicted"/>
<dbReference type="OrthoDB" id="9761531at2"/>
<dbReference type="Gene3D" id="3.60.15.10">
    <property type="entry name" value="Ribonuclease Z/Hydroxyacylglutathione hydrolase-like"/>
    <property type="match status" value="2"/>
</dbReference>
<evidence type="ECO:0000256" key="1">
    <source>
        <dbReference type="ARBA" id="ARBA00004651"/>
    </source>
</evidence>
<feature type="transmembrane region" description="Helical" evidence="6">
    <location>
        <begin position="230"/>
        <end position="252"/>
    </location>
</feature>
<evidence type="ECO:0000256" key="6">
    <source>
        <dbReference type="SAM" id="Phobius"/>
    </source>
</evidence>
<dbReference type="PANTHER" id="PTHR30619">
    <property type="entry name" value="DNA INTERNALIZATION/COMPETENCE PROTEIN COMEC/REC2"/>
    <property type="match status" value="1"/>
</dbReference>
<evidence type="ECO:0000313" key="9">
    <source>
        <dbReference type="Proteomes" id="UP000199626"/>
    </source>
</evidence>
<dbReference type="NCBIfam" id="TIGR00361">
    <property type="entry name" value="ComEC_Rec2"/>
    <property type="match status" value="1"/>
</dbReference>
<feature type="transmembrane region" description="Helical" evidence="6">
    <location>
        <begin position="465"/>
        <end position="484"/>
    </location>
</feature>
<protein>
    <submittedName>
        <fullName evidence="8">Competence protein ComEC</fullName>
    </submittedName>
</protein>
<dbReference type="AlphaFoldDB" id="A0A1G6ARU7"/>
<organism evidence="8 9">
    <name type="scientific">Pseudidiomarina indica</name>
    <dbReference type="NCBI Taxonomy" id="1159017"/>
    <lineage>
        <taxon>Bacteria</taxon>
        <taxon>Pseudomonadati</taxon>
        <taxon>Pseudomonadota</taxon>
        <taxon>Gammaproteobacteria</taxon>
        <taxon>Alteromonadales</taxon>
        <taxon>Idiomarinaceae</taxon>
        <taxon>Pseudidiomarina</taxon>
    </lineage>
</organism>
<feature type="transmembrane region" description="Helical" evidence="6">
    <location>
        <begin position="49"/>
        <end position="67"/>
    </location>
</feature>
<keyword evidence="4 6" id="KW-1133">Transmembrane helix</keyword>
<keyword evidence="9" id="KW-1185">Reference proteome</keyword>
<accession>A0A1G6ARU7</accession>
<dbReference type="Pfam" id="PF13567">
    <property type="entry name" value="DUF4131"/>
    <property type="match status" value="1"/>
</dbReference>
<sequence length="758" mass="84689">MDRWLSAALTGYALTFFMSQPILLLQWSLVLGITGIIASNLAPLYLNRALIVGVLCGIVWGSGNSYFHQLAQLPPERYGVTLPIEVAVQSITQVEQHFWRIEGKLVAVRGEPQRPAPRVRLNWYQPPPALSPPAAGTRWLFEARLRAPQGVRNDGGFLYHRYLIGQGIQALGTIRSGQWLAGQPTYRQRLFDRMAQLLQESPHGGILQALTLGERQQISREQWMIYQRTGLAHLIAISGLHLSLVAAGVIWLGQRLVRQRASHRSRRETMNSWYWATLIALVATFYYASLAGFATATVRAFAMFSVLLVHKYYAVHTPPSRVLLRAVAVVVLVEPMAPLQAGFWLSVGAVATILMMHWRWPVIRGKWAWLRSLWRLEWVLTLALWPLTALWFGGVPVLAPLVNLVVIPLVSFWVLPLALLGTLALIVTAEPLAAVLLHWAELPLTLLTPLLTTLAHAPWQWLPTHVSGAGVGLSLLLLSWLWPWRWRYKVATSIGFVLLQLVSVELQQRDASVKLHVLDVEQGSAIVIQQGQEALLIDTGANWALGGSMAERAIIPFLEQHRLTPKIAFVSHRDNDHLGGYTLLAARYPHLRWFGSGTGLPCTAGQTGQWRRVSWQVLHPRRVTENRHNDESCVIRLQIGDASVLVPGDITYRAERQLLAYVAPVASDILVLAHHGSNSSSEEIFLRAVQPQLALASRGRNNAYGMVAEPVKERLRQLQIPLLDTALGGQITVRFEAQGWTVEQPWAGRGRPWFDADN</sequence>
<dbReference type="InterPro" id="IPR052159">
    <property type="entry name" value="Competence_DNA_uptake"/>
</dbReference>
<dbReference type="GO" id="GO:0030420">
    <property type="term" value="P:establishment of competence for transformation"/>
    <property type="evidence" value="ECO:0007669"/>
    <property type="project" value="InterPro"/>
</dbReference>
<feature type="transmembrane region" description="Helical" evidence="6">
    <location>
        <begin position="378"/>
        <end position="399"/>
    </location>
</feature>
<feature type="transmembrane region" description="Helical" evidence="6">
    <location>
        <begin position="405"/>
        <end position="427"/>
    </location>
</feature>
<keyword evidence="3 6" id="KW-0812">Transmembrane</keyword>
<dbReference type="InterPro" id="IPR035681">
    <property type="entry name" value="ComA-like_MBL"/>
</dbReference>
<evidence type="ECO:0000259" key="7">
    <source>
        <dbReference type="SMART" id="SM00849"/>
    </source>
</evidence>
<evidence type="ECO:0000256" key="2">
    <source>
        <dbReference type="ARBA" id="ARBA00022475"/>
    </source>
</evidence>
<evidence type="ECO:0000313" key="8">
    <source>
        <dbReference type="EMBL" id="SDB11092.1"/>
    </source>
</evidence>
<dbReference type="STRING" id="1159017.SAMN02927930_00430"/>
<dbReference type="NCBIfam" id="TIGR00360">
    <property type="entry name" value="ComEC_N-term"/>
    <property type="match status" value="1"/>
</dbReference>
<feature type="transmembrane region" description="Helical" evidence="6">
    <location>
        <begin position="272"/>
        <end position="289"/>
    </location>
</feature>
<dbReference type="SMART" id="SM00849">
    <property type="entry name" value="Lactamase_B"/>
    <property type="match status" value="1"/>
</dbReference>
<dbReference type="Pfam" id="PF00753">
    <property type="entry name" value="Lactamase_B"/>
    <property type="match status" value="1"/>
</dbReference>
<dbReference type="GO" id="GO:0005886">
    <property type="term" value="C:plasma membrane"/>
    <property type="evidence" value="ECO:0007669"/>
    <property type="project" value="UniProtKB-SubCell"/>
</dbReference>
<dbReference type="RefSeq" id="WP_092591290.1">
    <property type="nucleotide sequence ID" value="NZ_FMXN01000002.1"/>
</dbReference>
<evidence type="ECO:0000256" key="5">
    <source>
        <dbReference type="ARBA" id="ARBA00023136"/>
    </source>
</evidence>
<dbReference type="Proteomes" id="UP000199626">
    <property type="component" value="Unassembled WGS sequence"/>
</dbReference>
<dbReference type="InterPro" id="IPR001279">
    <property type="entry name" value="Metallo-B-lactamas"/>
</dbReference>
<feature type="transmembrane region" description="Helical" evidence="6">
    <location>
        <begin position="12"/>
        <end position="37"/>
    </location>
</feature>
<dbReference type="InterPro" id="IPR004477">
    <property type="entry name" value="ComEC_N"/>
</dbReference>
<gene>
    <name evidence="8" type="ORF">SAMN02927930_00430</name>
</gene>
<dbReference type="CDD" id="cd07731">
    <property type="entry name" value="ComA-like_MBL-fold"/>
    <property type="match status" value="1"/>
</dbReference>
<comment type="subcellular location">
    <subcellularLocation>
        <location evidence="1">Cell membrane</location>
        <topology evidence="1">Multi-pass membrane protein</topology>
    </subcellularLocation>
</comment>
<name>A0A1G6ARU7_9GAMM</name>
<feature type="transmembrane region" description="Helical" evidence="6">
    <location>
        <begin position="341"/>
        <end position="358"/>
    </location>
</feature>
<dbReference type="InterPro" id="IPR025405">
    <property type="entry name" value="DUF4131"/>
</dbReference>
<keyword evidence="5 6" id="KW-0472">Membrane</keyword>
<keyword evidence="2" id="KW-1003">Cell membrane</keyword>
<dbReference type="InterPro" id="IPR036866">
    <property type="entry name" value="RibonucZ/Hydroxyglut_hydro"/>
</dbReference>
<feature type="domain" description="Metallo-beta-lactamase" evidence="7">
    <location>
        <begin position="522"/>
        <end position="700"/>
    </location>
</feature>
<evidence type="ECO:0000256" key="4">
    <source>
        <dbReference type="ARBA" id="ARBA00022989"/>
    </source>
</evidence>
<reference evidence="9" key="1">
    <citation type="submission" date="2016-10" db="EMBL/GenBank/DDBJ databases">
        <authorList>
            <person name="Varghese N."/>
            <person name="Submissions S."/>
        </authorList>
    </citation>
    <scope>NUCLEOTIDE SEQUENCE [LARGE SCALE GENOMIC DNA]</scope>
    <source>
        <strain evidence="9">CGMCC 1.10824</strain>
    </source>
</reference>
<evidence type="ECO:0000256" key="3">
    <source>
        <dbReference type="ARBA" id="ARBA00022692"/>
    </source>
</evidence>
<dbReference type="InterPro" id="IPR004797">
    <property type="entry name" value="Competence_ComEC/Rec2"/>
</dbReference>
<dbReference type="Pfam" id="PF03772">
    <property type="entry name" value="Competence"/>
    <property type="match status" value="1"/>
</dbReference>
<dbReference type="SUPFAM" id="SSF56281">
    <property type="entry name" value="Metallo-hydrolase/oxidoreductase"/>
    <property type="match status" value="1"/>
</dbReference>